<evidence type="ECO:0000259" key="3">
    <source>
        <dbReference type="Pfam" id="PF24729"/>
    </source>
</evidence>
<feature type="region of interest" description="Disordered" evidence="2">
    <location>
        <begin position="1"/>
        <end position="25"/>
    </location>
</feature>
<evidence type="ECO:0000256" key="1">
    <source>
        <dbReference type="ARBA" id="ARBA00022741"/>
    </source>
</evidence>
<accession>A0A6M3XR01</accession>
<sequence length="77" mass="8518">MISQADIDKRFTYHPPKGDREGGSHGQIERYTKIRAQAKALAELVCAACPESREASLALTKIEESVFWANAAIARNE</sequence>
<feature type="domain" description="Acb2/Tad1 hairpin" evidence="3">
    <location>
        <begin position="5"/>
        <end position="74"/>
    </location>
</feature>
<name>A0A6M3XR01_9ZZZZ</name>
<evidence type="ECO:0000313" key="4">
    <source>
        <dbReference type="EMBL" id="QJI00329.1"/>
    </source>
</evidence>
<dbReference type="EMBL" id="MT144843">
    <property type="protein sequence ID" value="QJI00329.1"/>
    <property type="molecule type" value="Genomic_DNA"/>
</dbReference>
<protein>
    <recommendedName>
        <fullName evidence="3">Acb2/Tad1 hairpin domain-containing protein</fullName>
    </recommendedName>
</protein>
<evidence type="ECO:0000256" key="2">
    <source>
        <dbReference type="SAM" id="MobiDB-lite"/>
    </source>
</evidence>
<dbReference type="AlphaFoldDB" id="A0A6M3XR01"/>
<gene>
    <name evidence="4" type="ORF">TM448B01923_0017</name>
</gene>
<proteinExistence type="predicted"/>
<dbReference type="GO" id="GO:0000166">
    <property type="term" value="F:nucleotide binding"/>
    <property type="evidence" value="ECO:0007669"/>
    <property type="project" value="UniProtKB-KW"/>
</dbReference>
<organism evidence="4">
    <name type="scientific">viral metagenome</name>
    <dbReference type="NCBI Taxonomy" id="1070528"/>
    <lineage>
        <taxon>unclassified sequences</taxon>
        <taxon>metagenomes</taxon>
        <taxon>organismal metagenomes</taxon>
    </lineage>
</organism>
<reference evidence="4" key="1">
    <citation type="submission" date="2020-03" db="EMBL/GenBank/DDBJ databases">
        <title>The deep terrestrial virosphere.</title>
        <authorList>
            <person name="Holmfeldt K."/>
            <person name="Nilsson E."/>
            <person name="Simone D."/>
            <person name="Lopez-Fernandez M."/>
            <person name="Wu X."/>
            <person name="de Brujin I."/>
            <person name="Lundin D."/>
            <person name="Andersson A."/>
            <person name="Bertilsson S."/>
            <person name="Dopson M."/>
        </authorList>
    </citation>
    <scope>NUCLEOTIDE SEQUENCE</scope>
    <source>
        <strain evidence="4">TM448B01923</strain>
    </source>
</reference>
<keyword evidence="1" id="KW-0547">Nucleotide-binding</keyword>
<dbReference type="InterPro" id="IPR056098">
    <property type="entry name" value="Acb2/Tad1_hairpin"/>
</dbReference>
<dbReference type="Pfam" id="PF24729">
    <property type="entry name" value="Acb2_Tad1_hairpin"/>
    <property type="match status" value="1"/>
</dbReference>